<evidence type="ECO:0000313" key="1">
    <source>
        <dbReference type="EMBL" id="OIQ67163.1"/>
    </source>
</evidence>
<reference evidence="1" key="1">
    <citation type="submission" date="2016-10" db="EMBL/GenBank/DDBJ databases">
        <title>Sequence of Gallionella enrichment culture.</title>
        <authorList>
            <person name="Poehlein A."/>
            <person name="Muehling M."/>
            <person name="Daniel R."/>
        </authorList>
    </citation>
    <scope>NUCLEOTIDE SEQUENCE</scope>
</reference>
<sequence>MTDEMAIGHYFKRATMIEGAFGSTDHYLARYETLSLGAAA</sequence>
<dbReference type="AlphaFoldDB" id="A0A1J5PPE2"/>
<accession>A0A1J5PPE2</accession>
<comment type="caution">
    <text evidence="1">The sequence shown here is derived from an EMBL/GenBank/DDBJ whole genome shotgun (WGS) entry which is preliminary data.</text>
</comment>
<protein>
    <submittedName>
        <fullName evidence="1">Uncharacterized protein</fullName>
    </submittedName>
</protein>
<name>A0A1J5PPE2_9ZZZZ</name>
<proteinExistence type="predicted"/>
<dbReference type="EMBL" id="MLJW01006105">
    <property type="protein sequence ID" value="OIQ67163.1"/>
    <property type="molecule type" value="Genomic_DNA"/>
</dbReference>
<gene>
    <name evidence="1" type="ORF">GALL_512620</name>
</gene>
<organism evidence="1">
    <name type="scientific">mine drainage metagenome</name>
    <dbReference type="NCBI Taxonomy" id="410659"/>
    <lineage>
        <taxon>unclassified sequences</taxon>
        <taxon>metagenomes</taxon>
        <taxon>ecological metagenomes</taxon>
    </lineage>
</organism>